<feature type="compositionally biased region" description="Basic and acidic residues" evidence="1">
    <location>
        <begin position="8"/>
        <end position="20"/>
    </location>
</feature>
<protein>
    <submittedName>
        <fullName evidence="2">Uncharacterized protein</fullName>
    </submittedName>
</protein>
<dbReference type="Proteomes" id="UP000054217">
    <property type="component" value="Unassembled WGS sequence"/>
</dbReference>
<organism evidence="2 3">
    <name type="scientific">Pisolithus tinctorius Marx 270</name>
    <dbReference type="NCBI Taxonomy" id="870435"/>
    <lineage>
        <taxon>Eukaryota</taxon>
        <taxon>Fungi</taxon>
        <taxon>Dikarya</taxon>
        <taxon>Basidiomycota</taxon>
        <taxon>Agaricomycotina</taxon>
        <taxon>Agaricomycetes</taxon>
        <taxon>Agaricomycetidae</taxon>
        <taxon>Boletales</taxon>
        <taxon>Sclerodermatineae</taxon>
        <taxon>Pisolithaceae</taxon>
        <taxon>Pisolithus</taxon>
    </lineage>
</organism>
<reference evidence="3" key="2">
    <citation type="submission" date="2015-01" db="EMBL/GenBank/DDBJ databases">
        <title>Evolutionary Origins and Diversification of the Mycorrhizal Mutualists.</title>
        <authorList>
            <consortium name="DOE Joint Genome Institute"/>
            <consortium name="Mycorrhizal Genomics Consortium"/>
            <person name="Kohler A."/>
            <person name="Kuo A."/>
            <person name="Nagy L.G."/>
            <person name="Floudas D."/>
            <person name="Copeland A."/>
            <person name="Barry K.W."/>
            <person name="Cichocki N."/>
            <person name="Veneault-Fourrey C."/>
            <person name="LaButti K."/>
            <person name="Lindquist E.A."/>
            <person name="Lipzen A."/>
            <person name="Lundell T."/>
            <person name="Morin E."/>
            <person name="Murat C."/>
            <person name="Riley R."/>
            <person name="Ohm R."/>
            <person name="Sun H."/>
            <person name="Tunlid A."/>
            <person name="Henrissat B."/>
            <person name="Grigoriev I.V."/>
            <person name="Hibbett D.S."/>
            <person name="Martin F."/>
        </authorList>
    </citation>
    <scope>NUCLEOTIDE SEQUENCE [LARGE SCALE GENOMIC DNA]</scope>
    <source>
        <strain evidence="3">Marx 270</strain>
    </source>
</reference>
<evidence type="ECO:0000313" key="2">
    <source>
        <dbReference type="EMBL" id="KIN93124.1"/>
    </source>
</evidence>
<dbReference type="HOGENOM" id="CLU_2441759_0_0_1"/>
<accession>A0A0C3MW10</accession>
<name>A0A0C3MW10_PISTI</name>
<dbReference type="EMBL" id="KN832219">
    <property type="protein sequence ID" value="KIN93124.1"/>
    <property type="molecule type" value="Genomic_DNA"/>
</dbReference>
<evidence type="ECO:0000256" key="1">
    <source>
        <dbReference type="SAM" id="MobiDB-lite"/>
    </source>
</evidence>
<dbReference type="InParanoid" id="A0A0C3MW10"/>
<proteinExistence type="predicted"/>
<sequence>MASSTSKADIRDDVPPSKEQDSEDADISPEPQESEQSGIEGTEETGDGNSESTMVTMEDRKAKLDKLRAKMTPHLDPTAYIHESQPAITH</sequence>
<reference evidence="2 3" key="1">
    <citation type="submission" date="2014-04" db="EMBL/GenBank/DDBJ databases">
        <authorList>
            <consortium name="DOE Joint Genome Institute"/>
            <person name="Kuo A."/>
            <person name="Kohler A."/>
            <person name="Costa M.D."/>
            <person name="Nagy L.G."/>
            <person name="Floudas D."/>
            <person name="Copeland A."/>
            <person name="Barry K.W."/>
            <person name="Cichocki N."/>
            <person name="Veneault-Fourrey C."/>
            <person name="LaButti K."/>
            <person name="Lindquist E.A."/>
            <person name="Lipzen A."/>
            <person name="Lundell T."/>
            <person name="Morin E."/>
            <person name="Murat C."/>
            <person name="Sun H."/>
            <person name="Tunlid A."/>
            <person name="Henrissat B."/>
            <person name="Grigoriev I.V."/>
            <person name="Hibbett D.S."/>
            <person name="Martin F."/>
            <person name="Nordberg H.P."/>
            <person name="Cantor M.N."/>
            <person name="Hua S.X."/>
        </authorList>
    </citation>
    <scope>NUCLEOTIDE SEQUENCE [LARGE SCALE GENOMIC DNA]</scope>
    <source>
        <strain evidence="2 3">Marx 270</strain>
    </source>
</reference>
<evidence type="ECO:0000313" key="3">
    <source>
        <dbReference type="Proteomes" id="UP000054217"/>
    </source>
</evidence>
<feature type="region of interest" description="Disordered" evidence="1">
    <location>
        <begin position="1"/>
        <end position="56"/>
    </location>
</feature>
<gene>
    <name evidence="2" type="ORF">M404DRAFT_36371</name>
</gene>
<dbReference type="AlphaFoldDB" id="A0A0C3MW10"/>
<keyword evidence="3" id="KW-1185">Reference proteome</keyword>